<dbReference type="PROSITE" id="PS50883">
    <property type="entry name" value="EAL"/>
    <property type="match status" value="1"/>
</dbReference>
<evidence type="ECO:0000313" key="2">
    <source>
        <dbReference type="EMBL" id="PKR79334.1"/>
    </source>
</evidence>
<dbReference type="OrthoDB" id="581425at2"/>
<dbReference type="InterPro" id="IPR001633">
    <property type="entry name" value="EAL_dom"/>
</dbReference>
<keyword evidence="3" id="KW-1185">Reference proteome</keyword>
<accession>A0A2I0QYC4</accession>
<dbReference type="GO" id="GO:0071111">
    <property type="term" value="F:cyclic-guanylate-specific phosphodiesterase activity"/>
    <property type="evidence" value="ECO:0007669"/>
    <property type="project" value="InterPro"/>
</dbReference>
<dbReference type="InterPro" id="IPR050706">
    <property type="entry name" value="Cyclic-di-GMP_PDE-like"/>
</dbReference>
<dbReference type="RefSeq" id="WP_101331078.1">
    <property type="nucleotide sequence ID" value="NZ_PJNH01000001.1"/>
</dbReference>
<reference evidence="2 3" key="1">
    <citation type="submission" date="2017-06" db="EMBL/GenBank/DDBJ databases">
        <title>the draft geome sequence of Illustriluteabacillus marina B3227.</title>
        <authorList>
            <person name="He R.-H."/>
            <person name="Du Z.-J."/>
        </authorList>
    </citation>
    <scope>NUCLEOTIDE SEQUENCE [LARGE SCALE GENOMIC DNA]</scope>
    <source>
        <strain evidence="2 3">B3227</strain>
    </source>
</reference>
<dbReference type="Pfam" id="PF00563">
    <property type="entry name" value="EAL"/>
    <property type="match status" value="1"/>
</dbReference>
<proteinExistence type="predicted"/>
<dbReference type="SMART" id="SM00052">
    <property type="entry name" value="EAL"/>
    <property type="match status" value="1"/>
</dbReference>
<dbReference type="EMBL" id="PJNH01000001">
    <property type="protein sequence ID" value="PKR79334.1"/>
    <property type="molecule type" value="Genomic_DNA"/>
</dbReference>
<sequence length="341" mass="38830">METLCKFCGTVSPLVESGFLHVHSSSNAYELVEKYIEATQLSPSHLSIPYDSHQEIIPALKGWIDAGYGEEWIKLSPTEEIKRPMHLMIKHLYHRSINPELVKIIENEQFEAHLQPIFNIQKNELYGYESLIRTTAQTVSPGQLFKFADDAGLHSFLDQRARKLAIQKKAEEIGPGYYCFINFLPSSIYNPDFCLQHTFSIVEEYGVKENELVFEVVETEEIDDTNHLKEILYKYQTSGMRVALDDLGAGFNNLEKLSELEPDIIKIDRAYIDDCANNQEKQSFISQAIELGKKLGIVTLAEGIETKEELEWLTSQGVDLAQGYYLGRPAKDPIHAIPQNQ</sequence>
<dbReference type="InterPro" id="IPR035919">
    <property type="entry name" value="EAL_sf"/>
</dbReference>
<dbReference type="CDD" id="cd01948">
    <property type="entry name" value="EAL"/>
    <property type="match status" value="1"/>
</dbReference>
<dbReference type="AlphaFoldDB" id="A0A2I0QYC4"/>
<dbReference type="SUPFAM" id="SSF141868">
    <property type="entry name" value="EAL domain-like"/>
    <property type="match status" value="1"/>
</dbReference>
<dbReference type="Gene3D" id="3.20.20.450">
    <property type="entry name" value="EAL domain"/>
    <property type="match status" value="1"/>
</dbReference>
<name>A0A2I0QYC4_9BACI</name>
<evidence type="ECO:0000313" key="3">
    <source>
        <dbReference type="Proteomes" id="UP000243524"/>
    </source>
</evidence>
<organism evidence="2 3">
    <name type="scientific">Halalkalibacillus sediminis</name>
    <dbReference type="NCBI Taxonomy" id="2018042"/>
    <lineage>
        <taxon>Bacteria</taxon>
        <taxon>Bacillati</taxon>
        <taxon>Bacillota</taxon>
        <taxon>Bacilli</taxon>
        <taxon>Bacillales</taxon>
        <taxon>Bacillaceae</taxon>
        <taxon>Halalkalibacillus</taxon>
    </lineage>
</organism>
<feature type="domain" description="EAL" evidence="1">
    <location>
        <begin position="94"/>
        <end position="341"/>
    </location>
</feature>
<protein>
    <submittedName>
        <fullName evidence="2">EAL domain-containing protein</fullName>
    </submittedName>
</protein>
<dbReference type="PANTHER" id="PTHR33121">
    <property type="entry name" value="CYCLIC DI-GMP PHOSPHODIESTERASE PDEF"/>
    <property type="match status" value="1"/>
</dbReference>
<gene>
    <name evidence="2" type="ORF">CEY16_06220</name>
</gene>
<dbReference type="PANTHER" id="PTHR33121:SF70">
    <property type="entry name" value="SIGNALING PROTEIN YKOW"/>
    <property type="match status" value="1"/>
</dbReference>
<evidence type="ECO:0000259" key="1">
    <source>
        <dbReference type="PROSITE" id="PS50883"/>
    </source>
</evidence>
<comment type="caution">
    <text evidence="2">The sequence shown here is derived from an EMBL/GenBank/DDBJ whole genome shotgun (WGS) entry which is preliminary data.</text>
</comment>
<dbReference type="Proteomes" id="UP000243524">
    <property type="component" value="Unassembled WGS sequence"/>
</dbReference>